<feature type="compositionally biased region" description="Low complexity" evidence="1">
    <location>
        <begin position="167"/>
        <end position="176"/>
    </location>
</feature>
<evidence type="ECO:0000313" key="2">
    <source>
        <dbReference type="EMBL" id="MFC3075837.1"/>
    </source>
</evidence>
<dbReference type="Proteomes" id="UP001595377">
    <property type="component" value="Unassembled WGS sequence"/>
</dbReference>
<proteinExistence type="predicted"/>
<sequence length="199" mass="21210">MEIDLRLFGVAAEPAGYDGLAARRDVFADRAAPVLDTKAEAAADPLGDMQGMLVEMTKELRERFQRFQSQKVSAERAAEDAGDEAARKLAQADAKAAIEAVSLIVRTLEKIDSLQRALVAERIAAEEAAGGPDDLDALAAEFERLVEEKVAERMNARIAEGQEREGGAVAEEWAGGPLCRPPPSGLPAISPSKGEIGRT</sequence>
<organism evidence="2 3">
    <name type="scientific">Shinella pollutisoli</name>
    <dbReference type="NCBI Taxonomy" id="2250594"/>
    <lineage>
        <taxon>Bacteria</taxon>
        <taxon>Pseudomonadati</taxon>
        <taxon>Pseudomonadota</taxon>
        <taxon>Alphaproteobacteria</taxon>
        <taxon>Hyphomicrobiales</taxon>
        <taxon>Rhizobiaceae</taxon>
        <taxon>Shinella</taxon>
    </lineage>
</organism>
<evidence type="ECO:0000313" key="3">
    <source>
        <dbReference type="Proteomes" id="UP001595377"/>
    </source>
</evidence>
<name>A0ABV7DLH5_9HYPH</name>
<dbReference type="EMBL" id="JBHRSP010000042">
    <property type="protein sequence ID" value="MFC3075837.1"/>
    <property type="molecule type" value="Genomic_DNA"/>
</dbReference>
<feature type="region of interest" description="Disordered" evidence="1">
    <location>
        <begin position="158"/>
        <end position="199"/>
    </location>
</feature>
<protein>
    <submittedName>
        <fullName evidence="2">Uncharacterized protein</fullName>
    </submittedName>
</protein>
<accession>A0ABV7DLH5</accession>
<keyword evidence="3" id="KW-1185">Reference proteome</keyword>
<evidence type="ECO:0000256" key="1">
    <source>
        <dbReference type="SAM" id="MobiDB-lite"/>
    </source>
</evidence>
<comment type="caution">
    <text evidence="2">The sequence shown here is derived from an EMBL/GenBank/DDBJ whole genome shotgun (WGS) entry which is preliminary data.</text>
</comment>
<dbReference type="RefSeq" id="WP_257315044.1">
    <property type="nucleotide sequence ID" value="NZ_JANFDG010000009.1"/>
</dbReference>
<reference evidence="3" key="1">
    <citation type="journal article" date="2019" name="Int. J. Syst. Evol. Microbiol.">
        <title>The Global Catalogue of Microorganisms (GCM) 10K type strain sequencing project: providing services to taxonomists for standard genome sequencing and annotation.</title>
        <authorList>
            <consortium name="The Broad Institute Genomics Platform"/>
            <consortium name="The Broad Institute Genome Sequencing Center for Infectious Disease"/>
            <person name="Wu L."/>
            <person name="Ma J."/>
        </authorList>
    </citation>
    <scope>NUCLEOTIDE SEQUENCE [LARGE SCALE GENOMIC DNA]</scope>
    <source>
        <strain evidence="3">KCTC 52677</strain>
    </source>
</reference>
<gene>
    <name evidence="2" type="ORF">ACFOHH_22185</name>
</gene>